<evidence type="ECO:0000313" key="5">
    <source>
        <dbReference type="Proteomes" id="UP001348641"/>
    </source>
</evidence>
<feature type="region of interest" description="Disordered" evidence="1">
    <location>
        <begin position="512"/>
        <end position="534"/>
    </location>
</feature>
<dbReference type="PANTHER" id="PTHR45527">
    <property type="entry name" value="NONRIBOSOMAL PEPTIDE SYNTHETASE"/>
    <property type="match status" value="1"/>
</dbReference>
<dbReference type="InterPro" id="IPR025110">
    <property type="entry name" value="AMP-bd_C"/>
</dbReference>
<dbReference type="CDD" id="cd05930">
    <property type="entry name" value="A_NRPS"/>
    <property type="match status" value="1"/>
</dbReference>
<accession>A0ABU7KYV1</accession>
<dbReference type="InterPro" id="IPR042099">
    <property type="entry name" value="ANL_N_sf"/>
</dbReference>
<reference evidence="4 5" key="1">
    <citation type="submission" date="2023-07" db="EMBL/GenBank/DDBJ databases">
        <authorList>
            <person name="Girao M."/>
            <person name="Carvalho M.F."/>
        </authorList>
    </citation>
    <scope>NUCLEOTIDE SEQUENCE [LARGE SCALE GENOMIC DNA]</scope>
    <source>
        <strain evidence="4 5">66/93</strain>
    </source>
</reference>
<gene>
    <name evidence="4" type="ORF">Q8A49_28600</name>
</gene>
<dbReference type="Gene3D" id="3.30.300.30">
    <property type="match status" value="1"/>
</dbReference>
<feature type="compositionally biased region" description="Basic and acidic residues" evidence="1">
    <location>
        <begin position="519"/>
        <end position="534"/>
    </location>
</feature>
<evidence type="ECO:0000256" key="1">
    <source>
        <dbReference type="SAM" id="MobiDB-lite"/>
    </source>
</evidence>
<evidence type="ECO:0000259" key="3">
    <source>
        <dbReference type="Pfam" id="PF13193"/>
    </source>
</evidence>
<dbReference type="InterPro" id="IPR000873">
    <property type="entry name" value="AMP-dep_synth/lig_dom"/>
</dbReference>
<dbReference type="PROSITE" id="PS00455">
    <property type="entry name" value="AMP_BINDING"/>
    <property type="match status" value="1"/>
</dbReference>
<organism evidence="4 5">
    <name type="scientific">Nocardiopsis tropica</name>
    <dbReference type="NCBI Taxonomy" id="109330"/>
    <lineage>
        <taxon>Bacteria</taxon>
        <taxon>Bacillati</taxon>
        <taxon>Actinomycetota</taxon>
        <taxon>Actinomycetes</taxon>
        <taxon>Streptosporangiales</taxon>
        <taxon>Nocardiopsidaceae</taxon>
        <taxon>Nocardiopsis</taxon>
    </lineage>
</organism>
<dbReference type="SUPFAM" id="SSF56801">
    <property type="entry name" value="Acetyl-CoA synthetase-like"/>
    <property type="match status" value="1"/>
</dbReference>
<proteinExistence type="predicted"/>
<comment type="caution">
    <text evidence="4">The sequence shown here is derived from an EMBL/GenBank/DDBJ whole genome shotgun (WGS) entry which is preliminary data.</text>
</comment>
<dbReference type="InterPro" id="IPR045851">
    <property type="entry name" value="AMP-bd_C_sf"/>
</dbReference>
<dbReference type="Proteomes" id="UP001348641">
    <property type="component" value="Unassembled WGS sequence"/>
</dbReference>
<dbReference type="Pfam" id="PF00501">
    <property type="entry name" value="AMP-binding"/>
    <property type="match status" value="1"/>
</dbReference>
<dbReference type="RefSeq" id="WP_330161304.1">
    <property type="nucleotide sequence ID" value="NZ_BAAAJA010000047.1"/>
</dbReference>
<dbReference type="Pfam" id="PF13193">
    <property type="entry name" value="AMP-binding_C"/>
    <property type="match status" value="1"/>
</dbReference>
<evidence type="ECO:0000259" key="2">
    <source>
        <dbReference type="Pfam" id="PF00501"/>
    </source>
</evidence>
<dbReference type="PANTHER" id="PTHR45527:SF1">
    <property type="entry name" value="FATTY ACID SYNTHASE"/>
    <property type="match status" value="1"/>
</dbReference>
<feature type="domain" description="AMP-dependent synthetase/ligase" evidence="2">
    <location>
        <begin position="42"/>
        <end position="387"/>
    </location>
</feature>
<evidence type="ECO:0000313" key="4">
    <source>
        <dbReference type="EMBL" id="MEE2054461.1"/>
    </source>
</evidence>
<dbReference type="Gene3D" id="3.40.50.12780">
    <property type="entry name" value="N-terminal domain of ligase-like"/>
    <property type="match status" value="1"/>
</dbReference>
<dbReference type="EMBL" id="JAUUCC010000112">
    <property type="protein sequence ID" value="MEE2054461.1"/>
    <property type="molecule type" value="Genomic_DNA"/>
</dbReference>
<protein>
    <submittedName>
        <fullName evidence="4">Amino acid adenylation domain-containing protein</fullName>
    </submittedName>
</protein>
<feature type="domain" description="AMP-binding enzyme C-terminal" evidence="3">
    <location>
        <begin position="446"/>
        <end position="519"/>
    </location>
</feature>
<sequence>MIASPRLPHLADLPYAGRGPAPALANPVDADTTGTVLDRVNAWARKSPDRRAVVGAGAEIGYADLVRRVERMRARLEAAGCGAGDVVACLGPRSARTIVLFLALESLGAVYLPVDPGWPRVRIDEVLRLSSSALAVEYTAGDEQPPVVERTAGGGGGPLEAPAGEEPRYVIYTSGTTGRPKGAVVAQPGMLNHLWAKVADLDITEDSRVVFTAPLVFDISIWQMLAPLMVGATVVVASDNDVLYPPRLHRLLLRHEATVVELVPTAIGTLLDDIARKGGGEVLPALRWLISTGEELKPSLAERALAALPHAGLLNAYGPTECSDDVTHHVVSPQDTAGARMPVGRPIGNAKIYCLVHDSEEGTWSEAGPGQAGELFVGGVPVGLGYLGDRDATLSAFFRDVFDPDSPTGRLYRTGDLGRIDGDGVHYLGRVDRQVKVAGVRMELDEIEAVLSRHGSVKLCAVTLRQEEGRPPVLTAHYVPGTEVEAGELEAFLRSALPASLVPRSWDRLEEMPLTPNGKVDHRALARREPPGEG</sequence>
<dbReference type="InterPro" id="IPR020845">
    <property type="entry name" value="AMP-binding_CS"/>
</dbReference>
<name>A0ABU7KYV1_9ACTN</name>